<dbReference type="GO" id="GO:0003676">
    <property type="term" value="F:nucleic acid binding"/>
    <property type="evidence" value="ECO:0007669"/>
    <property type="project" value="InterPro"/>
</dbReference>
<sequence length="210" mass="23694">MVSRAVHLELVPEMSTVGVLQALRRFMARRGRTAVIQTDNLCSFQFAADEMRRLWQEIDVDQVQRELAGQRIRWKFIRHGPRVEKGAIGRGRALNHPVPSRGLSQRPAADPRMHALSRSGRLGKELAPNWGEVQAMGEKVAVPPAADRQMEASLEKRLLPRRRWTGNTEGPKLNDLVLILEDNLPRGRCPLVVVVELFPGVDCVARSTRF</sequence>
<organism evidence="2 3">
    <name type="scientific">Trichinella britovi</name>
    <name type="common">Parasitic roundworm</name>
    <dbReference type="NCBI Taxonomy" id="45882"/>
    <lineage>
        <taxon>Eukaryota</taxon>
        <taxon>Metazoa</taxon>
        <taxon>Ecdysozoa</taxon>
        <taxon>Nematoda</taxon>
        <taxon>Enoplea</taxon>
        <taxon>Dorylaimia</taxon>
        <taxon>Trichinellida</taxon>
        <taxon>Trichinellidae</taxon>
        <taxon>Trichinella</taxon>
    </lineage>
</organism>
<comment type="caution">
    <text evidence="2">The sequence shown here is derived from an EMBL/GenBank/DDBJ whole genome shotgun (WGS) entry which is preliminary data.</text>
</comment>
<proteinExistence type="predicted"/>
<dbReference type="AlphaFoldDB" id="A0A0V1C663"/>
<dbReference type="OrthoDB" id="8019190at2759"/>
<accession>A0A0V1C663</accession>
<evidence type="ECO:0000313" key="2">
    <source>
        <dbReference type="EMBL" id="KRY44777.1"/>
    </source>
</evidence>
<name>A0A0V1C663_TRIBR</name>
<dbReference type="Proteomes" id="UP000054653">
    <property type="component" value="Unassembled WGS sequence"/>
</dbReference>
<keyword evidence="3" id="KW-1185">Reference proteome</keyword>
<dbReference type="Pfam" id="PF18701">
    <property type="entry name" value="DUF5641"/>
    <property type="match status" value="1"/>
</dbReference>
<evidence type="ECO:0000259" key="1">
    <source>
        <dbReference type="Pfam" id="PF18701"/>
    </source>
</evidence>
<feature type="domain" description="DUF5641" evidence="1">
    <location>
        <begin position="157"/>
        <end position="207"/>
    </location>
</feature>
<gene>
    <name evidence="2" type="ORF">T03_6099</name>
</gene>
<dbReference type="STRING" id="45882.A0A0V1C663"/>
<dbReference type="InterPro" id="IPR036397">
    <property type="entry name" value="RNaseH_sf"/>
</dbReference>
<dbReference type="PANTHER" id="PTHR47331">
    <property type="entry name" value="PHD-TYPE DOMAIN-CONTAINING PROTEIN"/>
    <property type="match status" value="1"/>
</dbReference>
<dbReference type="PANTHER" id="PTHR47331:SF2">
    <property type="match status" value="1"/>
</dbReference>
<reference evidence="2 3" key="1">
    <citation type="submission" date="2015-01" db="EMBL/GenBank/DDBJ databases">
        <title>Evolution of Trichinella species and genotypes.</title>
        <authorList>
            <person name="Korhonen P.K."/>
            <person name="Edoardo P."/>
            <person name="Giuseppe L.R."/>
            <person name="Gasser R.B."/>
        </authorList>
    </citation>
    <scope>NUCLEOTIDE SEQUENCE [LARGE SCALE GENOMIC DNA]</scope>
    <source>
        <strain evidence="2">ISS120</strain>
    </source>
</reference>
<dbReference type="InterPro" id="IPR040676">
    <property type="entry name" value="DUF5641"/>
</dbReference>
<evidence type="ECO:0000313" key="3">
    <source>
        <dbReference type="Proteomes" id="UP000054653"/>
    </source>
</evidence>
<protein>
    <recommendedName>
        <fullName evidence="1">DUF5641 domain-containing protein</fullName>
    </recommendedName>
</protein>
<dbReference type="EMBL" id="JYDI01000481">
    <property type="protein sequence ID" value="KRY44777.1"/>
    <property type="molecule type" value="Genomic_DNA"/>
</dbReference>
<dbReference type="Gene3D" id="3.30.420.10">
    <property type="entry name" value="Ribonuclease H-like superfamily/Ribonuclease H"/>
    <property type="match status" value="1"/>
</dbReference>